<proteinExistence type="inferred from homology"/>
<protein>
    <submittedName>
        <fullName evidence="7">Acyl-CoA synthetase (AMP-forming)/AMP-acid ligase II/acyl carrier protein</fullName>
    </submittedName>
</protein>
<keyword evidence="7" id="KW-0436">Ligase</keyword>
<evidence type="ECO:0000256" key="4">
    <source>
        <dbReference type="ARBA" id="ARBA00022832"/>
    </source>
</evidence>
<dbReference type="PANTHER" id="PTHR22754:SF32">
    <property type="entry name" value="DISCO-INTERACTING PROTEIN 2"/>
    <property type="match status" value="1"/>
</dbReference>
<keyword evidence="4" id="KW-0276">Fatty acid metabolism</keyword>
<organism evidence="7 8">
    <name type="scientific">Clostridium beijerinckii</name>
    <name type="common">Clostridium MP</name>
    <dbReference type="NCBI Taxonomy" id="1520"/>
    <lineage>
        <taxon>Bacteria</taxon>
        <taxon>Bacillati</taxon>
        <taxon>Bacillota</taxon>
        <taxon>Clostridia</taxon>
        <taxon>Eubacteriales</taxon>
        <taxon>Clostridiaceae</taxon>
        <taxon>Clostridium</taxon>
    </lineage>
</organism>
<dbReference type="InterPro" id="IPR042099">
    <property type="entry name" value="ANL_N_sf"/>
</dbReference>
<dbReference type="PROSITE" id="PS00012">
    <property type="entry name" value="PHOSPHOPANTETHEINE"/>
    <property type="match status" value="1"/>
</dbReference>
<dbReference type="GO" id="GO:0071766">
    <property type="term" value="P:Actinobacterium-type cell wall biogenesis"/>
    <property type="evidence" value="ECO:0007669"/>
    <property type="project" value="UniProtKB-ARBA"/>
</dbReference>
<dbReference type="GO" id="GO:0031177">
    <property type="term" value="F:phosphopantetheine binding"/>
    <property type="evidence" value="ECO:0007669"/>
    <property type="project" value="InterPro"/>
</dbReference>
<dbReference type="PANTHER" id="PTHR22754">
    <property type="entry name" value="DISCO-INTERACTING PROTEIN 2 DIP2 -RELATED"/>
    <property type="match status" value="1"/>
</dbReference>
<dbReference type="AlphaFoldDB" id="A0AAX0AV41"/>
<dbReference type="SMART" id="SM00823">
    <property type="entry name" value="PKS_PP"/>
    <property type="match status" value="1"/>
</dbReference>
<dbReference type="EMBL" id="JABSWW010000001">
    <property type="protein sequence ID" value="NRT86925.1"/>
    <property type="molecule type" value="Genomic_DNA"/>
</dbReference>
<evidence type="ECO:0000256" key="3">
    <source>
        <dbReference type="ARBA" id="ARBA00022553"/>
    </source>
</evidence>
<keyword evidence="2" id="KW-0596">Phosphopantetheine</keyword>
<dbReference type="InterPro" id="IPR000873">
    <property type="entry name" value="AMP-dep_synth/lig_dom"/>
</dbReference>
<evidence type="ECO:0000256" key="5">
    <source>
        <dbReference type="ARBA" id="ARBA00023098"/>
    </source>
</evidence>
<evidence type="ECO:0000259" key="6">
    <source>
        <dbReference type="PROSITE" id="PS50075"/>
    </source>
</evidence>
<dbReference type="Gene3D" id="3.30.300.30">
    <property type="match status" value="1"/>
</dbReference>
<dbReference type="Proteomes" id="UP001193748">
    <property type="component" value="Unassembled WGS sequence"/>
</dbReference>
<dbReference type="InterPro" id="IPR036736">
    <property type="entry name" value="ACP-like_sf"/>
</dbReference>
<dbReference type="SMART" id="SM01294">
    <property type="entry name" value="PKS_PP_betabranch"/>
    <property type="match status" value="1"/>
</dbReference>
<dbReference type="Pfam" id="PF00550">
    <property type="entry name" value="PP-binding"/>
    <property type="match status" value="1"/>
</dbReference>
<comment type="caution">
    <text evidence="7">The sequence shown here is derived from an EMBL/GenBank/DDBJ whole genome shotgun (WGS) entry which is preliminary data.</text>
</comment>
<dbReference type="SUPFAM" id="SSF47336">
    <property type="entry name" value="ACP-like"/>
    <property type="match status" value="1"/>
</dbReference>
<dbReference type="RefSeq" id="WP_077842804.1">
    <property type="nucleotide sequence ID" value="NZ_CP107022.1"/>
</dbReference>
<dbReference type="FunFam" id="3.40.50.12780:FF:000013">
    <property type="entry name" value="Long-chain-fatty-acid--AMP ligase FadD32"/>
    <property type="match status" value="1"/>
</dbReference>
<gene>
    <name evidence="7" type="ORF">B0H41_000604</name>
</gene>
<evidence type="ECO:0000256" key="2">
    <source>
        <dbReference type="ARBA" id="ARBA00022450"/>
    </source>
</evidence>
<feature type="domain" description="Carrier" evidence="6">
    <location>
        <begin position="617"/>
        <end position="691"/>
    </location>
</feature>
<keyword evidence="3" id="KW-0597">Phosphoprotein</keyword>
<evidence type="ECO:0000256" key="1">
    <source>
        <dbReference type="ARBA" id="ARBA00006432"/>
    </source>
</evidence>
<sequence>MLDTKIRPENAENIIQILHFRAYCTPEKIAYEILDSNLNPYEITYSELYFRVSNFALRLLKNKIVNGDRCLLIFHRELDFIISYLACNFIGAIPIPLNMPKRNSYMDKWENIAKDSEARCILTEGDNVEFLKEKFAFSSCKHLSSLPIYFEKEKNSDSKDKAAHKNNDISFLQYTSGSTGIPKGVIVTNSSLLNNMKQIEKNLDFCEESIMVSWLPFYHDLGLIYGILQGIYSGYKVILMNPDDFMENPISWLRAITIYKATHTAAPNFAYELISNEIDNKPLEVKDIKLNTLKAALCAGEPVNIKTLNRFFEKTKSLGFNDCVLSPAYGLAEATLIISCHKVSKKVSWIKLNRSDYNSGIITILDKGYLGDFKDTFNDLADNEIYLVSNGSVIDEHKVVIKKADDKKESELEVNNIGEICFFGPSITNGYWGSSEKNKEIFKYDENSNEMYLKTGDLGFIDDSGELYVTGRRKELIIIRGMNYYPQDIEKTSFYSEEYFVKNGAAAFSILENGEEKLILVQEIVQDAVRNHQCKKWGEHIRENILKVHGIKTEVIVFAPPLSIPRTISGKIQRAKCKKIFENNCWINALEILDFKRDIMKKNKAGEVLKTRGFNKESLESFMIELMAEKLGIEVKEVNKNISFMELGINSIMSLAIRNAIEENLGIKISSTLLFNYNTAAQMSEYLTSALNLKRIVKVGQSIENDGINMITEKQSIEDDEITIITKNKSMEDDKISIISEINKSMIEDCSEDEIFELLKKELGCESVYD</sequence>
<dbReference type="Pfam" id="PF00501">
    <property type="entry name" value="AMP-binding"/>
    <property type="match status" value="1"/>
</dbReference>
<name>A0AAX0AV41_CLOBE</name>
<dbReference type="Gene3D" id="1.10.1200.10">
    <property type="entry name" value="ACP-like"/>
    <property type="match status" value="1"/>
</dbReference>
<dbReference type="InterPro" id="IPR045851">
    <property type="entry name" value="AMP-bd_C_sf"/>
</dbReference>
<reference evidence="7" key="1">
    <citation type="submission" date="2020-05" db="EMBL/GenBank/DDBJ databases">
        <authorList>
            <person name="Brown S."/>
            <person name="Huntemann M."/>
            <person name="Clum A."/>
            <person name="Spunde A."/>
            <person name="Palaniappan K."/>
            <person name="Ritter S."/>
            <person name="Mikhailova N."/>
            <person name="Chen I.-M."/>
            <person name="Stamatis D."/>
            <person name="Reddy T."/>
            <person name="O'Malley R."/>
            <person name="Daum C."/>
            <person name="Shapiro N."/>
            <person name="Ivanova N."/>
            <person name="Kyrpides N."/>
            <person name="Woyke T."/>
        </authorList>
    </citation>
    <scope>NUCLEOTIDE SEQUENCE</scope>
    <source>
        <strain evidence="7">DJ080</strain>
    </source>
</reference>
<dbReference type="Pfam" id="PF23024">
    <property type="entry name" value="AMP-dom_DIP2-like"/>
    <property type="match status" value="1"/>
</dbReference>
<dbReference type="GO" id="GO:0008610">
    <property type="term" value="P:lipid biosynthetic process"/>
    <property type="evidence" value="ECO:0007669"/>
    <property type="project" value="UniProtKB-ARBA"/>
</dbReference>
<evidence type="ECO:0000313" key="7">
    <source>
        <dbReference type="EMBL" id="NRT86925.1"/>
    </source>
</evidence>
<dbReference type="InterPro" id="IPR025110">
    <property type="entry name" value="AMP-bd_C"/>
</dbReference>
<dbReference type="InterPro" id="IPR020845">
    <property type="entry name" value="AMP-binding_CS"/>
</dbReference>
<dbReference type="GO" id="GO:0016874">
    <property type="term" value="F:ligase activity"/>
    <property type="evidence" value="ECO:0007669"/>
    <property type="project" value="UniProtKB-KW"/>
</dbReference>
<comment type="similarity">
    <text evidence="1">Belongs to the ATP-dependent AMP-binding enzyme family.</text>
</comment>
<dbReference type="PROSITE" id="PS50075">
    <property type="entry name" value="CARRIER"/>
    <property type="match status" value="1"/>
</dbReference>
<evidence type="ECO:0000313" key="8">
    <source>
        <dbReference type="Proteomes" id="UP001193748"/>
    </source>
</evidence>
<keyword evidence="5" id="KW-0443">Lipid metabolism</keyword>
<dbReference type="InterPro" id="IPR006162">
    <property type="entry name" value="Ppantetheine_attach_site"/>
</dbReference>
<dbReference type="GO" id="GO:0006631">
    <property type="term" value="P:fatty acid metabolic process"/>
    <property type="evidence" value="ECO:0007669"/>
    <property type="project" value="UniProtKB-KW"/>
</dbReference>
<accession>A0AAX0AV41</accession>
<dbReference type="PROSITE" id="PS00455">
    <property type="entry name" value="AMP_BINDING"/>
    <property type="match status" value="1"/>
</dbReference>
<dbReference type="InterPro" id="IPR020806">
    <property type="entry name" value="PKS_PP-bd"/>
</dbReference>
<dbReference type="SUPFAM" id="SSF56801">
    <property type="entry name" value="Acetyl-CoA synthetase-like"/>
    <property type="match status" value="1"/>
</dbReference>
<dbReference type="InterPro" id="IPR009081">
    <property type="entry name" value="PP-bd_ACP"/>
</dbReference>
<dbReference type="Gene3D" id="3.40.50.12780">
    <property type="entry name" value="N-terminal domain of ligase-like"/>
    <property type="match status" value="1"/>
</dbReference>
<reference evidence="7" key="2">
    <citation type="journal article" date="2022" name="Nat. Biotechnol.">
        <title>Carbon-negative production of acetone and isopropanol by gas fermentation at industrial pilot scale.</title>
        <authorList>
            <person name="Liew F.E."/>
            <person name="Nogle R."/>
            <person name="Abdalla T."/>
            <person name="Rasor B.J."/>
            <person name="Canter C."/>
            <person name="Jensen R.O."/>
            <person name="Wang L."/>
            <person name="Strutz J."/>
            <person name="Chirania P."/>
            <person name="De Tissera S."/>
            <person name="Mueller A.P."/>
            <person name="Ruan Z."/>
            <person name="Gao A."/>
            <person name="Tran L."/>
            <person name="Engle N.L."/>
            <person name="Bromley J.C."/>
            <person name="Daniell J."/>
            <person name="Conrado R."/>
            <person name="Tschaplinski T.J."/>
            <person name="Giannone R.J."/>
            <person name="Hettich R.L."/>
            <person name="Karim A.S."/>
            <person name="Simpson S.D."/>
            <person name="Brown S.D."/>
            <person name="Leang C."/>
            <person name="Jewett M.C."/>
            <person name="Kopke M."/>
        </authorList>
    </citation>
    <scope>NUCLEOTIDE SEQUENCE</scope>
    <source>
        <strain evidence="7">DJ080</strain>
    </source>
</reference>